<keyword evidence="1" id="KW-0863">Zinc-finger</keyword>
<dbReference type="EMBL" id="JH767567">
    <property type="protein sequence ID" value="EON64239.1"/>
    <property type="molecule type" value="Genomic_DNA"/>
</dbReference>
<keyword evidence="6" id="KW-1185">Reference proteome</keyword>
<dbReference type="Gene3D" id="3.30.40.10">
    <property type="entry name" value="Zinc/RING finger domain, C3HC4 (zinc finger)"/>
    <property type="match status" value="1"/>
</dbReference>
<dbReference type="PANTHER" id="PTHR22765">
    <property type="entry name" value="RING FINGER AND PROTEASE ASSOCIATED DOMAIN-CONTAINING"/>
    <property type="match status" value="1"/>
</dbReference>
<sequence length="430" mass="46087">MSATSTIAVPPAASTTGSGPGNNHGNNGPTSSPLLFFVALGFGVVFTNLWIIVGVKYCFRYNQRNRQARLGENGDPIDMTAVPRAHRRRREKKLMTMEEVNARFPLVKYKQWRATREHEGLPAAGGVTAPPSRAPSVKDADGVIGASDTSRISGETARPATATALPPPQEYYAATSSTTPPPPLVTASTSDAEKEENLEKVKTTTSTVGDHPKAGDESDDEDDPIRTAAPPEMLATPGDCCAICLDTLEDDDDVRGLSCGHAFHAGCVDPWLTSRRACCPLCKADYYVPKPRPEGETEVPITGRRAVGMSGLRMNLPNAPQATWIGSRSGDVPLRPRMLFLPSSRFFAVDPLRRYPDAGPTRPPDAAAAESYEDPTQATTNPTRTSRFNIPRPSFASMSMPFRNRAPAETASAPASTANPTPAQLEAGTR</sequence>
<feature type="compositionally biased region" description="Low complexity" evidence="2">
    <location>
        <begin position="14"/>
        <end position="26"/>
    </location>
</feature>
<dbReference type="OrthoDB" id="8062037at2759"/>
<feature type="region of interest" description="Disordered" evidence="2">
    <location>
        <begin position="1"/>
        <end position="26"/>
    </location>
</feature>
<feature type="region of interest" description="Disordered" evidence="2">
    <location>
        <begin position="355"/>
        <end position="430"/>
    </location>
</feature>
<feature type="compositionally biased region" description="Basic and acidic residues" evidence="2">
    <location>
        <begin position="191"/>
        <end position="202"/>
    </location>
</feature>
<dbReference type="OMA" id="TKYKQWK"/>
<accession>R7YR12</accession>
<dbReference type="AlphaFoldDB" id="R7YR12"/>
<dbReference type="SMART" id="SM00184">
    <property type="entry name" value="RING"/>
    <property type="match status" value="1"/>
</dbReference>
<dbReference type="Proteomes" id="UP000016924">
    <property type="component" value="Unassembled WGS sequence"/>
</dbReference>
<dbReference type="GO" id="GO:0061630">
    <property type="term" value="F:ubiquitin protein ligase activity"/>
    <property type="evidence" value="ECO:0007669"/>
    <property type="project" value="TreeGrafter"/>
</dbReference>
<dbReference type="RefSeq" id="XP_007779556.1">
    <property type="nucleotide sequence ID" value="XM_007781366.1"/>
</dbReference>
<feature type="region of interest" description="Disordered" evidence="2">
    <location>
        <begin position="121"/>
        <end position="232"/>
    </location>
</feature>
<gene>
    <name evidence="5" type="ORF">W97_03470</name>
</gene>
<dbReference type="FunFam" id="3.30.40.10:FF:000539">
    <property type="entry name" value="Ring finger domain protein"/>
    <property type="match status" value="1"/>
</dbReference>
<dbReference type="GO" id="GO:0006511">
    <property type="term" value="P:ubiquitin-dependent protein catabolic process"/>
    <property type="evidence" value="ECO:0007669"/>
    <property type="project" value="TreeGrafter"/>
</dbReference>
<name>R7YR12_CONA1</name>
<dbReference type="GeneID" id="19900781"/>
<feature type="compositionally biased region" description="Polar residues" evidence="2">
    <location>
        <begin position="374"/>
        <end position="388"/>
    </location>
</feature>
<dbReference type="InterPro" id="IPR013083">
    <property type="entry name" value="Znf_RING/FYVE/PHD"/>
</dbReference>
<feature type="compositionally biased region" description="Low complexity" evidence="2">
    <location>
        <begin position="407"/>
        <end position="423"/>
    </location>
</feature>
<dbReference type="STRING" id="1168221.R7YR12"/>
<dbReference type="CDD" id="cd16473">
    <property type="entry name" value="RING-H2_RNF103"/>
    <property type="match status" value="1"/>
</dbReference>
<dbReference type="PROSITE" id="PS50089">
    <property type="entry name" value="ZF_RING_2"/>
    <property type="match status" value="1"/>
</dbReference>
<evidence type="ECO:0000256" key="2">
    <source>
        <dbReference type="SAM" id="MobiDB-lite"/>
    </source>
</evidence>
<dbReference type="SUPFAM" id="SSF57850">
    <property type="entry name" value="RING/U-box"/>
    <property type="match status" value="1"/>
</dbReference>
<evidence type="ECO:0000256" key="1">
    <source>
        <dbReference type="PROSITE-ProRule" id="PRU00175"/>
    </source>
</evidence>
<keyword evidence="3" id="KW-1133">Transmembrane helix</keyword>
<keyword evidence="1" id="KW-0862">Zinc</keyword>
<feature type="domain" description="RING-type" evidence="4">
    <location>
        <begin position="241"/>
        <end position="283"/>
    </location>
</feature>
<dbReference type="eggNOG" id="KOG4628">
    <property type="taxonomic scope" value="Eukaryota"/>
</dbReference>
<dbReference type="PANTHER" id="PTHR22765:SF434">
    <property type="entry name" value="GB|AAD18119.1-RELATED"/>
    <property type="match status" value="1"/>
</dbReference>
<dbReference type="GO" id="GO:0005737">
    <property type="term" value="C:cytoplasm"/>
    <property type="evidence" value="ECO:0007669"/>
    <property type="project" value="TreeGrafter"/>
</dbReference>
<dbReference type="InterPro" id="IPR001841">
    <property type="entry name" value="Znf_RING"/>
</dbReference>
<dbReference type="GO" id="GO:0008270">
    <property type="term" value="F:zinc ion binding"/>
    <property type="evidence" value="ECO:0007669"/>
    <property type="project" value="UniProtKB-KW"/>
</dbReference>
<keyword evidence="3" id="KW-0812">Transmembrane</keyword>
<keyword evidence="3" id="KW-0472">Membrane</keyword>
<dbReference type="InterPro" id="IPR051826">
    <property type="entry name" value="E3_ubiquitin-ligase_domain"/>
</dbReference>
<organism evidence="5 6">
    <name type="scientific">Coniosporium apollinis (strain CBS 100218)</name>
    <name type="common">Rock-inhabiting black yeast</name>
    <dbReference type="NCBI Taxonomy" id="1168221"/>
    <lineage>
        <taxon>Eukaryota</taxon>
        <taxon>Fungi</taxon>
        <taxon>Dikarya</taxon>
        <taxon>Ascomycota</taxon>
        <taxon>Pezizomycotina</taxon>
        <taxon>Dothideomycetes</taxon>
        <taxon>Dothideomycetes incertae sedis</taxon>
        <taxon>Coniosporium</taxon>
    </lineage>
</organism>
<keyword evidence="1" id="KW-0479">Metal-binding</keyword>
<proteinExistence type="predicted"/>
<dbReference type="Pfam" id="PF13639">
    <property type="entry name" value="zf-RING_2"/>
    <property type="match status" value="1"/>
</dbReference>
<evidence type="ECO:0000259" key="4">
    <source>
        <dbReference type="PROSITE" id="PS50089"/>
    </source>
</evidence>
<reference evidence="6" key="1">
    <citation type="submission" date="2012-06" db="EMBL/GenBank/DDBJ databases">
        <title>The genome sequence of Coniosporium apollinis CBS 100218.</title>
        <authorList>
            <consortium name="The Broad Institute Genome Sequencing Platform"/>
            <person name="Cuomo C."/>
            <person name="Gorbushina A."/>
            <person name="Noack S."/>
            <person name="Walker B."/>
            <person name="Young S.K."/>
            <person name="Zeng Q."/>
            <person name="Gargeya S."/>
            <person name="Fitzgerald M."/>
            <person name="Haas B."/>
            <person name="Abouelleil A."/>
            <person name="Alvarado L."/>
            <person name="Arachchi H.M."/>
            <person name="Berlin A.M."/>
            <person name="Chapman S.B."/>
            <person name="Goldberg J."/>
            <person name="Griggs A."/>
            <person name="Gujja S."/>
            <person name="Hansen M."/>
            <person name="Howarth C."/>
            <person name="Imamovic A."/>
            <person name="Larimer J."/>
            <person name="McCowan C."/>
            <person name="Montmayeur A."/>
            <person name="Murphy C."/>
            <person name="Neiman D."/>
            <person name="Pearson M."/>
            <person name="Priest M."/>
            <person name="Roberts A."/>
            <person name="Saif S."/>
            <person name="Shea T."/>
            <person name="Sisk P."/>
            <person name="Sykes S."/>
            <person name="Wortman J."/>
            <person name="Nusbaum C."/>
            <person name="Birren B."/>
        </authorList>
    </citation>
    <scope>NUCLEOTIDE SEQUENCE [LARGE SCALE GENOMIC DNA]</scope>
    <source>
        <strain evidence="6">CBS 100218</strain>
    </source>
</reference>
<evidence type="ECO:0000313" key="5">
    <source>
        <dbReference type="EMBL" id="EON64239.1"/>
    </source>
</evidence>
<protein>
    <recommendedName>
        <fullName evidence="4">RING-type domain-containing protein</fullName>
    </recommendedName>
</protein>
<feature type="transmembrane region" description="Helical" evidence="3">
    <location>
        <begin position="34"/>
        <end position="59"/>
    </location>
</feature>
<dbReference type="HOGENOM" id="CLU_031409_1_0_1"/>
<evidence type="ECO:0000313" key="6">
    <source>
        <dbReference type="Proteomes" id="UP000016924"/>
    </source>
</evidence>
<evidence type="ECO:0000256" key="3">
    <source>
        <dbReference type="SAM" id="Phobius"/>
    </source>
</evidence>